<accession>A0A7W6GBS9</accession>
<protein>
    <submittedName>
        <fullName evidence="1">Uncharacterized metal-binding protein YceD (DUF177 family)</fullName>
    </submittedName>
</protein>
<dbReference type="RefSeq" id="WP_183899603.1">
    <property type="nucleotide sequence ID" value="NZ_JACIDW010000003.1"/>
</dbReference>
<dbReference type="AlphaFoldDB" id="A0A7W6GBS9"/>
<dbReference type="Pfam" id="PF02620">
    <property type="entry name" value="YceD"/>
    <property type="match status" value="1"/>
</dbReference>
<comment type="caution">
    <text evidence="1">The sequence shown here is derived from an EMBL/GenBank/DDBJ whole genome shotgun (WGS) entry which is preliminary data.</text>
</comment>
<name>A0A7W6GBS9_9HYPH</name>
<reference evidence="1 2" key="1">
    <citation type="submission" date="2020-08" db="EMBL/GenBank/DDBJ databases">
        <title>Genomic Encyclopedia of Type Strains, Phase IV (KMG-IV): sequencing the most valuable type-strain genomes for metagenomic binning, comparative biology and taxonomic classification.</title>
        <authorList>
            <person name="Goeker M."/>
        </authorList>
    </citation>
    <scope>NUCLEOTIDE SEQUENCE [LARGE SCALE GENOMIC DNA]</scope>
    <source>
        <strain evidence="1 2">DSM 26575</strain>
    </source>
</reference>
<dbReference type="InterPro" id="IPR003772">
    <property type="entry name" value="YceD"/>
</dbReference>
<sequence length="184" mass="20371">MKNPTDNPPFSYLVKVGNVSANPVDIHLEADKDELQALAETWDVISVDDFRADLQIARWKKDGIRVKGRVRASIVQSCVVTLEPVPSKIDEPFEQIFVPENSKLARRPANDTGEMMLDPDGPDMPESFVGDTIDAGEVATEFAAMAIDPYPRKEGVAFDGHIEDTGENDKKPSAFAVLKDWKKD</sequence>
<organism evidence="1 2">
    <name type="scientific">Rhizobium metallidurans</name>
    <dbReference type="NCBI Taxonomy" id="1265931"/>
    <lineage>
        <taxon>Bacteria</taxon>
        <taxon>Pseudomonadati</taxon>
        <taxon>Pseudomonadota</taxon>
        <taxon>Alphaproteobacteria</taxon>
        <taxon>Hyphomicrobiales</taxon>
        <taxon>Rhizobiaceae</taxon>
        <taxon>Rhizobium/Agrobacterium group</taxon>
        <taxon>Rhizobium</taxon>
    </lineage>
</organism>
<gene>
    <name evidence="1" type="ORF">GGQ67_001565</name>
</gene>
<proteinExistence type="predicted"/>
<keyword evidence="2" id="KW-1185">Reference proteome</keyword>
<evidence type="ECO:0000313" key="2">
    <source>
        <dbReference type="Proteomes" id="UP000582090"/>
    </source>
</evidence>
<dbReference type="EMBL" id="JACIDW010000003">
    <property type="protein sequence ID" value="MBB3963926.1"/>
    <property type="molecule type" value="Genomic_DNA"/>
</dbReference>
<dbReference type="Proteomes" id="UP000582090">
    <property type="component" value="Unassembled WGS sequence"/>
</dbReference>
<evidence type="ECO:0000313" key="1">
    <source>
        <dbReference type="EMBL" id="MBB3963926.1"/>
    </source>
</evidence>